<dbReference type="PANTHER" id="PTHR43400:SF10">
    <property type="entry name" value="3-OXOSTEROID 1-DEHYDROGENASE"/>
    <property type="match status" value="1"/>
</dbReference>
<comment type="cofactor">
    <cofactor evidence="1">
        <name>FAD</name>
        <dbReference type="ChEBI" id="CHEBI:57692"/>
    </cofactor>
</comment>
<evidence type="ECO:0000256" key="2">
    <source>
        <dbReference type="ARBA" id="ARBA00022630"/>
    </source>
</evidence>
<protein>
    <submittedName>
        <fullName evidence="7">3-oxosteroid 1-dehydrogenase</fullName>
    </submittedName>
    <submittedName>
        <fullName evidence="6">FAD-dependent oxidoreductase</fullName>
    </submittedName>
</protein>
<dbReference type="KEGG" id="ppan:ESD82_08150"/>
<evidence type="ECO:0000313" key="7">
    <source>
        <dbReference type="EMBL" id="RKS43223.1"/>
    </source>
</evidence>
<organism evidence="6 9">
    <name type="scientific">Paracoccus pantotrophus</name>
    <name type="common">Thiosphaera pantotropha</name>
    <dbReference type="NCBI Taxonomy" id="82367"/>
    <lineage>
        <taxon>Bacteria</taxon>
        <taxon>Pseudomonadati</taxon>
        <taxon>Pseudomonadota</taxon>
        <taxon>Alphaproteobacteria</taxon>
        <taxon>Rhodobacterales</taxon>
        <taxon>Paracoccaceae</taxon>
        <taxon>Paracoccus</taxon>
    </lineage>
</organism>
<dbReference type="InterPro" id="IPR036188">
    <property type="entry name" value="FAD/NAD-bd_sf"/>
</dbReference>
<dbReference type="AlphaFoldDB" id="A0AAE6NTV2"/>
<geneLocation type="plasmid" evidence="6">
    <name>pPAN2</name>
</geneLocation>
<dbReference type="Gene3D" id="3.90.700.10">
    <property type="entry name" value="Succinate dehydrogenase/fumarate reductase flavoprotein, catalytic domain"/>
    <property type="match status" value="1"/>
</dbReference>
<dbReference type="InterPro" id="IPR050315">
    <property type="entry name" value="FAD-oxidoreductase_2"/>
</dbReference>
<dbReference type="Gene3D" id="3.50.50.60">
    <property type="entry name" value="FAD/NAD(P)-binding domain"/>
    <property type="match status" value="2"/>
</dbReference>
<dbReference type="EMBL" id="CP044425">
    <property type="protein sequence ID" value="QFG36204.1"/>
    <property type="molecule type" value="Genomic_DNA"/>
</dbReference>
<evidence type="ECO:0000256" key="3">
    <source>
        <dbReference type="ARBA" id="ARBA00022827"/>
    </source>
</evidence>
<dbReference type="SUPFAM" id="SSF56425">
    <property type="entry name" value="Succinate dehydrogenase/fumarate reductase flavoprotein, catalytic domain"/>
    <property type="match status" value="1"/>
</dbReference>
<gene>
    <name evidence="7" type="ORF">BDE18_4187</name>
    <name evidence="6" type="ORF">ESD82_08150</name>
</gene>
<keyword evidence="3" id="KW-0274">FAD</keyword>
<evidence type="ECO:0000259" key="5">
    <source>
        <dbReference type="Pfam" id="PF00890"/>
    </source>
</evidence>
<reference evidence="7 8" key="1">
    <citation type="submission" date="2018-10" db="EMBL/GenBank/DDBJ databases">
        <title>Genomic Encyclopedia of Archaeal and Bacterial Type Strains, Phase II (KMG-II): from individual species to whole genera.</title>
        <authorList>
            <person name="Goeker M."/>
        </authorList>
    </citation>
    <scope>NUCLEOTIDE SEQUENCE [LARGE SCALE GENOMIC DNA]</scope>
    <source>
        <strain evidence="8">ATCC 35512 / DSM 2944 / CIP 106514 / LMD 82.5 / NBRC 102493 / NCCB 82005 / GB17</strain>
        <strain evidence="7">DSM 2944</strain>
    </source>
</reference>
<evidence type="ECO:0000313" key="9">
    <source>
        <dbReference type="Proteomes" id="UP000326453"/>
    </source>
</evidence>
<reference evidence="6 9" key="2">
    <citation type="submission" date="2019-01" db="EMBL/GenBank/DDBJ databases">
        <title>Complete Genome Sequence and Annotation of the Paracoccus pantotrophus type strain DSM 2944.</title>
        <authorList>
            <person name="Bockwoldt J.A."/>
            <person name="Zimmermann M."/>
            <person name="Tiso T."/>
            <person name="Blank L.M."/>
        </authorList>
    </citation>
    <scope>NUCLEOTIDE SEQUENCE [LARGE SCALE GENOMIC DNA]</scope>
    <source>
        <strain evidence="6 9">DSM 2944</strain>
        <plasmid evidence="6">pPAN2</plasmid>
        <plasmid evidence="9">ppan2</plasmid>
    </source>
</reference>
<dbReference type="InterPro" id="IPR027477">
    <property type="entry name" value="Succ_DH/fumarate_Rdtase_cat_sf"/>
</dbReference>
<dbReference type="GO" id="GO:0016491">
    <property type="term" value="F:oxidoreductase activity"/>
    <property type="evidence" value="ECO:0007669"/>
    <property type="project" value="UniProtKB-KW"/>
</dbReference>
<dbReference type="InterPro" id="IPR003953">
    <property type="entry name" value="FAD-dep_OxRdtase_2_FAD-bd"/>
</dbReference>
<name>A0AAE6NTV2_PARPN</name>
<dbReference type="Pfam" id="PF00890">
    <property type="entry name" value="FAD_binding_2"/>
    <property type="match status" value="1"/>
</dbReference>
<dbReference type="Proteomes" id="UP000273626">
    <property type="component" value="Unassembled WGS sequence"/>
</dbReference>
<dbReference type="Proteomes" id="UP000326453">
    <property type="component" value="Plasmid pPAN2"/>
</dbReference>
<sequence>MEMRSGNSDAADSVVVVGGGLSGIATAIALADRGRPVVLLEAGAKMGGGAAYSGGQVWVGANHVALREGIEGDSKQRAESYIRAIAHRFPEYLDEQAMRRWIDTAPDAMRYWEETGAIRWAVIPGLADYHNEAEGAMPAGRYLTNAPITRDALGAWRDKLLISPYFPVGLTYAELFERGRRISIVDETADEDEGGPIQGFGQSERRAALDGGPEVLTFGPGVVGSFLARAIRDPRITILLGHRVTQLKSDASGRVVGVVATCEAGTAEFDGPVVLATSTFDNDPDLVREIVGLDPEQWGSVGPKTLRGDGIRLARSVGGAVVKLPPSAQTMQPGWKSDYNEGFSYGPDTAMPHTMIVNRHGRRYCDDSYWVDIAQATMDDTAENLPFFLIFDEQHHRKYGLGMTPPGADYPEGLVTSAPTLRELASKLGIDPDGLEATAERFNRFAETGIDEDFSRGTRDFVRRFYGDPAHQPNPVLGSIAQAPFHGLRLRFVAAAVGNSGIHVDGEGRVLDEAGAVIPGLHGVGSCTAQTVTGTGYNSGIALGRGLAMAYLVARDITGAN</sequence>
<evidence type="ECO:0000256" key="4">
    <source>
        <dbReference type="ARBA" id="ARBA00023002"/>
    </source>
</evidence>
<evidence type="ECO:0000256" key="1">
    <source>
        <dbReference type="ARBA" id="ARBA00001974"/>
    </source>
</evidence>
<geneLocation type="plasmid" evidence="9">
    <name>ppan2</name>
</geneLocation>
<keyword evidence="6" id="KW-0614">Plasmid</keyword>
<dbReference type="GO" id="GO:0008202">
    <property type="term" value="P:steroid metabolic process"/>
    <property type="evidence" value="ECO:0007669"/>
    <property type="project" value="UniProtKB-ARBA"/>
</dbReference>
<accession>A0AAE6NTV2</accession>
<evidence type="ECO:0000313" key="6">
    <source>
        <dbReference type="EMBL" id="QFG36204.1"/>
    </source>
</evidence>
<dbReference type="EMBL" id="RBLI01000003">
    <property type="protein sequence ID" value="RKS43223.1"/>
    <property type="molecule type" value="Genomic_DNA"/>
</dbReference>
<keyword evidence="8" id="KW-1185">Reference proteome</keyword>
<dbReference type="PANTHER" id="PTHR43400">
    <property type="entry name" value="FUMARATE REDUCTASE"/>
    <property type="match status" value="1"/>
</dbReference>
<feature type="domain" description="FAD-dependent oxidoreductase 2 FAD-binding" evidence="5">
    <location>
        <begin position="14"/>
        <end position="541"/>
    </location>
</feature>
<proteinExistence type="predicted"/>
<dbReference type="SUPFAM" id="SSF51905">
    <property type="entry name" value="FAD/NAD(P)-binding domain"/>
    <property type="match status" value="1"/>
</dbReference>
<keyword evidence="2" id="KW-0285">Flavoprotein</keyword>
<keyword evidence="4" id="KW-0560">Oxidoreductase</keyword>
<evidence type="ECO:0000313" key="8">
    <source>
        <dbReference type="Proteomes" id="UP000273626"/>
    </source>
</evidence>